<dbReference type="PANTHER" id="PTHR47642">
    <property type="entry name" value="ATP-DEPENDENT DNA HELICASE"/>
    <property type="match status" value="1"/>
</dbReference>
<evidence type="ECO:0000256" key="2">
    <source>
        <dbReference type="ARBA" id="ARBA00004443"/>
    </source>
</evidence>
<dbReference type="OrthoDB" id="432234at2759"/>
<dbReference type="GO" id="GO:0032211">
    <property type="term" value="P:negative regulation of telomere maintenance via telomerase"/>
    <property type="evidence" value="ECO:0007669"/>
    <property type="project" value="UniProtKB-UniRule"/>
</dbReference>
<dbReference type="GO" id="GO:0035861">
    <property type="term" value="C:site of double-strand break"/>
    <property type="evidence" value="ECO:0007669"/>
    <property type="project" value="EnsemblFungi"/>
</dbReference>
<dbReference type="FunFam" id="3.40.50.300:FF:001226">
    <property type="entry name" value="ATP-dependent DNA helicase PIF1"/>
    <property type="match status" value="1"/>
</dbReference>
<dbReference type="AlphaFoldDB" id="G8ZST6"/>
<evidence type="ECO:0000313" key="20">
    <source>
        <dbReference type="Proteomes" id="UP000005627"/>
    </source>
</evidence>
<dbReference type="EMBL" id="HE616745">
    <property type="protein sequence ID" value="CCE91680.1"/>
    <property type="molecule type" value="Genomic_DNA"/>
</dbReference>
<dbReference type="GO" id="GO:0019237">
    <property type="term" value="F:centromeric DNA binding"/>
    <property type="evidence" value="ECO:0007669"/>
    <property type="project" value="EnsemblFungi"/>
</dbReference>
<dbReference type="GO" id="GO:0005524">
    <property type="term" value="F:ATP binding"/>
    <property type="evidence" value="ECO:0007669"/>
    <property type="project" value="UniProtKB-UniRule"/>
</dbReference>
<evidence type="ECO:0000256" key="5">
    <source>
        <dbReference type="ARBA" id="ARBA00022763"/>
    </source>
</evidence>
<dbReference type="eggNOG" id="KOG0987">
    <property type="taxonomic scope" value="Eukaryota"/>
</dbReference>
<evidence type="ECO:0000256" key="14">
    <source>
        <dbReference type="ARBA" id="ARBA00023242"/>
    </source>
</evidence>
<dbReference type="GO" id="GO:0043139">
    <property type="term" value="F:5'-3' DNA helicase activity"/>
    <property type="evidence" value="ECO:0007669"/>
    <property type="project" value="UniProtKB-UniRule"/>
</dbReference>
<dbReference type="RefSeq" id="XP_003680891.1">
    <property type="nucleotide sequence ID" value="XM_003680843.1"/>
</dbReference>
<dbReference type="GO" id="GO:0051880">
    <property type="term" value="F:G-quadruplex DNA binding"/>
    <property type="evidence" value="ECO:0007669"/>
    <property type="project" value="UniProtKB-UniRule"/>
</dbReference>
<comment type="similarity">
    <text evidence="16">Belongs to the helicase family. PIF1 subfamily.</text>
</comment>
<evidence type="ECO:0000256" key="8">
    <source>
        <dbReference type="ARBA" id="ARBA00022840"/>
    </source>
</evidence>
<evidence type="ECO:0000259" key="18">
    <source>
        <dbReference type="SMART" id="SM00382"/>
    </source>
</evidence>
<keyword evidence="10 16" id="KW-0496">Mitochondrion</keyword>
<dbReference type="EC" id="5.6.2.3" evidence="16"/>
<protein>
    <recommendedName>
        <fullName evidence="16">ATP-dependent DNA helicase PIF1</fullName>
        <ecNumber evidence="16">5.6.2.3</ecNumber>
    </recommendedName>
    <alternativeName>
        <fullName evidence="16">DNA 5'-3' helicase PIF1</fullName>
    </alternativeName>
    <alternativeName>
        <fullName evidence="16">DNA repair and recombination helicase PIF1</fullName>
    </alternativeName>
</protein>
<dbReference type="PANTHER" id="PTHR47642:SF5">
    <property type="entry name" value="ATP-DEPENDENT DNA HELICASE"/>
    <property type="match status" value="1"/>
</dbReference>
<evidence type="ECO:0000313" key="19">
    <source>
        <dbReference type="EMBL" id="CCE91680.1"/>
    </source>
</evidence>
<dbReference type="HAMAP" id="MF_03176">
    <property type="entry name" value="PIF1"/>
    <property type="match status" value="1"/>
</dbReference>
<name>G8ZST6_TORDE</name>
<comment type="catalytic activity">
    <reaction evidence="15 16">
        <text>ATP + H2O = ADP + phosphate + H(+)</text>
        <dbReference type="Rhea" id="RHEA:13065"/>
        <dbReference type="ChEBI" id="CHEBI:15377"/>
        <dbReference type="ChEBI" id="CHEBI:15378"/>
        <dbReference type="ChEBI" id="CHEBI:30616"/>
        <dbReference type="ChEBI" id="CHEBI:43474"/>
        <dbReference type="ChEBI" id="CHEBI:456216"/>
        <dbReference type="EC" id="5.6.2.3"/>
    </reaction>
</comment>
<dbReference type="Pfam" id="PF21530">
    <property type="entry name" value="Pif1_2B_dom"/>
    <property type="match status" value="1"/>
</dbReference>
<dbReference type="KEGG" id="tdl:TDEL_0D00960"/>
<dbReference type="FunCoup" id="G8ZST6">
    <property type="interactions" value="865"/>
</dbReference>
<dbReference type="GO" id="GO:0005743">
    <property type="term" value="C:mitochondrial inner membrane"/>
    <property type="evidence" value="ECO:0007669"/>
    <property type="project" value="UniProtKB-SubCell"/>
</dbReference>
<evidence type="ECO:0000256" key="6">
    <source>
        <dbReference type="ARBA" id="ARBA00022801"/>
    </source>
</evidence>
<feature type="DNA-binding region" evidence="16">
    <location>
        <begin position="819"/>
        <end position="838"/>
    </location>
</feature>
<dbReference type="CDD" id="cd18809">
    <property type="entry name" value="SF1_C_RecD"/>
    <property type="match status" value="1"/>
</dbReference>
<keyword evidence="12 16" id="KW-0234">DNA repair</keyword>
<dbReference type="GO" id="GO:0005730">
    <property type="term" value="C:nucleolus"/>
    <property type="evidence" value="ECO:0007669"/>
    <property type="project" value="UniProtKB-SubCell"/>
</dbReference>
<dbReference type="HOGENOM" id="CLU_001613_0_0_1"/>
<comment type="cofactor">
    <cofactor evidence="1 16">
        <name>Mg(2+)</name>
        <dbReference type="ChEBI" id="CHEBI:18420"/>
    </cofactor>
</comment>
<keyword evidence="4 16" id="KW-0547">Nucleotide-binding</keyword>
<comment type="function">
    <text evidence="16">DNA-dependent ATPase and 5'-3' DNA helicase required for the maintenance of both mitochondrial and nuclear genome stability. Efficiently unwinds G-quadruplex (G4) DNA structures and forked RNA-DNA hybrids. Resolves G4 structures, preventing replication pausing and double-strand breaks (DSBs) at G4 motifs. Involved in the maintenance of telomeric DNA. Inhibits telomere elongation, de novo telomere formation and telomere addition to DSBs via catalytic inhibition of telomerase. Reduces the processivity of telomerase by displacing active telomerase from DNA ends. Releases telomerase by unwinding the short telomerase RNA/telomeric DNA hybrid that is the intermediate in the telomerase reaction. Involved in the maintenance of ribosomal (rDNA). Required for efficient fork arrest at the replicaion fork barrier within rDNA. Involved in the maintenance of mitochondrial (mtDNA). Required to maintain mtDNA under conditions that introduce dsDNA breaks in mtDNA, either preventing or repairing dsDNA breaks. May inhibit replication progression to allow time for repair. May have a general role in chromosomal replication by affecting Okazaki fragment maturation. May have a role in conjunction with DNA2 helicase/nuclease in 5'-flap extension during Okazaki fragment processing.</text>
</comment>
<keyword evidence="6 16" id="KW-0378">Hydrolase</keyword>
<comment type="caution">
    <text evidence="16">Lacks conserved residue(s) required for the propagation of feature annotation.</text>
</comment>
<keyword evidence="5 16" id="KW-0227">DNA damage</keyword>
<evidence type="ECO:0000256" key="11">
    <source>
        <dbReference type="ARBA" id="ARBA00023172"/>
    </source>
</evidence>
<dbReference type="GO" id="GO:0071932">
    <property type="term" value="P:replication fork reversal"/>
    <property type="evidence" value="ECO:0007669"/>
    <property type="project" value="EnsemblFungi"/>
</dbReference>
<gene>
    <name evidence="19" type="primary">TDEL0D00960</name>
    <name evidence="16" type="synonym">PIF1</name>
    <name evidence="19" type="ORF">TDEL_0D00960</name>
</gene>
<dbReference type="GeneID" id="11502115"/>
<evidence type="ECO:0000256" key="3">
    <source>
        <dbReference type="ARBA" id="ARBA00004604"/>
    </source>
</evidence>
<dbReference type="GO" id="GO:0160225">
    <property type="term" value="F:G-quadruplex unwinding activity"/>
    <property type="evidence" value="ECO:0007669"/>
    <property type="project" value="UniProtKB-UniRule"/>
</dbReference>
<dbReference type="GO" id="GO:0019985">
    <property type="term" value="P:translesion synthesis"/>
    <property type="evidence" value="ECO:0007669"/>
    <property type="project" value="EnsemblFungi"/>
</dbReference>
<sequence length="949" mass="107379">MFLWLQSSRKAALLNHKIKVTAGRNILPGRRTVMTIRRLSKSSSSVQRTLKTSRKEIHTPRNDYDELNDLLSDSDGWEDDIHVERVTPVIKNGVQSSSAKVRNEFSDADDSMICELLQSKKIGKSLAGASSEPFRHYPPRNSFSSHTSDGLRRPIVESTQQGDLYATEDSRLLLSLLRGEDSSRISENHNAISKGNTTKSELEQAGVSLTLGTKDLEENFLLGELDEREVAQNIPESGTVLLNDIRNEDQVKIALEEVQDVKPSNVSRSIDIVSEPEGDRSFEIVEEPERVQYAEKFALLTQRPGLQSTQELEKRLKLNPKVKIIVPVRLSKEQEDVLRLAEAGHNIFYTGSAGSGKSVLLRELIKILKKKYGDDQVAVTASTGLAACNIGGVTVHSFAGVGLGNGEVTKLYRKVRRSRKHMKRWESVSALVIDEISMVDGELLDKMDFIAQKIRKNRKPFGDIQLIFCGDFFQLPPVSKDNNNPTKFAFESSLWKEGIDMTILLTKVFRQQGDTKFIEMLNKMRLGQIDAETEREFKKLNRPLPQDEIIPAELYSTRSEVERANYSRLSRLPGKAHIFHAIDGGALEDRELREKLLQNFLAPKELQLKIGAQVMMIKNIDATLVNGSLGKVIDFIDPETYMFYETIIRNPDLPAESLTKLKDNPELLKETWAAYCEDEDNDTPVRQKTIKDAFCKNDPEESVAQLGESIFDFLKDQSTDDSETRENLERKRELLRQVHESSKAKRKLPLVRFKTSDLSTRTILVEPESWAIEDDNEKSLVSRVQLPLMLAWSLSIHKSQGQTLPKVKVDLRRVFEKGQAYVALSRAVSREGLQVLNFDKSRIKAHQKVVDFYSTLVTAEHAIKQLDPKVTTSENNKRRKTEPEPNVVLNQRRTRQARSRSKSQNAQSGIAAMLLQRANGNQTNVRRNRSLAENLATIDSTEESDRHAL</sequence>
<evidence type="ECO:0000256" key="15">
    <source>
        <dbReference type="ARBA" id="ARBA00048954"/>
    </source>
</evidence>
<dbReference type="Gene3D" id="3.40.50.300">
    <property type="entry name" value="P-loop containing nucleotide triphosphate hydrolases"/>
    <property type="match status" value="1"/>
</dbReference>
<evidence type="ECO:0000256" key="4">
    <source>
        <dbReference type="ARBA" id="ARBA00022741"/>
    </source>
</evidence>
<dbReference type="InterPro" id="IPR049163">
    <property type="entry name" value="Pif1-like_2B_dom"/>
</dbReference>
<evidence type="ECO:0000256" key="1">
    <source>
        <dbReference type="ARBA" id="ARBA00001946"/>
    </source>
</evidence>
<keyword evidence="20" id="KW-1185">Reference proteome</keyword>
<dbReference type="InterPro" id="IPR051055">
    <property type="entry name" value="PIF1_helicase"/>
</dbReference>
<dbReference type="InterPro" id="IPR010285">
    <property type="entry name" value="DNA_helicase_pif1-like_DEAD"/>
</dbReference>
<keyword evidence="11 16" id="KW-0233">DNA recombination</keyword>
<dbReference type="GO" id="GO:0010521">
    <property type="term" value="F:telomerase inhibitor activity"/>
    <property type="evidence" value="ECO:0007669"/>
    <property type="project" value="UniProtKB-UniRule"/>
</dbReference>
<keyword evidence="13 16" id="KW-0413">Isomerase</keyword>
<keyword evidence="8 16" id="KW-0067">ATP-binding</keyword>
<dbReference type="GO" id="GO:0042162">
    <property type="term" value="F:telomeric DNA binding"/>
    <property type="evidence" value="ECO:0007669"/>
    <property type="project" value="EnsemblFungi"/>
</dbReference>
<dbReference type="SMART" id="SM00382">
    <property type="entry name" value="AAA"/>
    <property type="match status" value="1"/>
</dbReference>
<comment type="subcellular location">
    <subcellularLocation>
        <location evidence="2">Mitochondrion inner membrane</location>
        <topology evidence="2">Peripheral membrane protein</topology>
        <orientation evidence="2">Matrix side</orientation>
    </subcellularLocation>
    <subcellularLocation>
        <location evidence="3">Nucleus</location>
        <location evidence="3">Nucleolus</location>
    </subcellularLocation>
    <subcellularLocation>
        <location evidence="16">Nucleus</location>
    </subcellularLocation>
    <subcellularLocation>
        <location evidence="16">Mitochondrion</location>
    </subcellularLocation>
</comment>
<feature type="region of interest" description="Disordered" evidence="17">
    <location>
        <begin position="129"/>
        <end position="152"/>
    </location>
</feature>
<keyword evidence="14 16" id="KW-0539">Nucleus</keyword>
<accession>G8ZST6</accession>
<evidence type="ECO:0000256" key="7">
    <source>
        <dbReference type="ARBA" id="ARBA00022806"/>
    </source>
</evidence>
<dbReference type="STRING" id="1076872.G8ZST6"/>
<dbReference type="InParanoid" id="G8ZST6"/>
<evidence type="ECO:0000256" key="10">
    <source>
        <dbReference type="ARBA" id="ARBA00023128"/>
    </source>
</evidence>
<dbReference type="CDD" id="cd18037">
    <property type="entry name" value="DEXSc_Pif1_like"/>
    <property type="match status" value="1"/>
</dbReference>
<dbReference type="Proteomes" id="UP000005627">
    <property type="component" value="Chromosome 4"/>
</dbReference>
<evidence type="ECO:0000256" key="12">
    <source>
        <dbReference type="ARBA" id="ARBA00023204"/>
    </source>
</evidence>
<dbReference type="InterPro" id="IPR048293">
    <property type="entry name" value="PIF1_RRM3_pfh1"/>
</dbReference>
<feature type="domain" description="AAA+ ATPase" evidence="18">
    <location>
        <begin position="343"/>
        <end position="639"/>
    </location>
</feature>
<comment type="subunit">
    <text evidence="16">Monomer. Interacts with telomerase.</text>
</comment>
<dbReference type="GO" id="GO:0016887">
    <property type="term" value="F:ATP hydrolysis activity"/>
    <property type="evidence" value="ECO:0007669"/>
    <property type="project" value="RHEA"/>
</dbReference>
<dbReference type="GO" id="GO:0043596">
    <property type="term" value="C:nuclear replication fork"/>
    <property type="evidence" value="ECO:0007669"/>
    <property type="project" value="EnsemblFungi"/>
</dbReference>
<evidence type="ECO:0000256" key="13">
    <source>
        <dbReference type="ARBA" id="ARBA00023235"/>
    </source>
</evidence>
<evidence type="ECO:0000256" key="17">
    <source>
        <dbReference type="SAM" id="MobiDB-lite"/>
    </source>
</evidence>
<evidence type="ECO:0000256" key="16">
    <source>
        <dbReference type="HAMAP-Rule" id="MF_03176"/>
    </source>
</evidence>
<dbReference type="GO" id="GO:0000722">
    <property type="term" value="P:telomere maintenance via recombination"/>
    <property type="evidence" value="ECO:0007669"/>
    <property type="project" value="EnsemblFungi"/>
</dbReference>
<keyword evidence="9 16" id="KW-0238">DNA-binding</keyword>
<keyword evidence="7 16" id="KW-0347">Helicase</keyword>
<proteinExistence type="inferred from homology"/>
<reference evidence="19 20" key="1">
    <citation type="journal article" date="2011" name="Proc. Natl. Acad. Sci. U.S.A.">
        <title>Evolutionary erosion of yeast sex chromosomes by mating-type switching accidents.</title>
        <authorList>
            <person name="Gordon J.L."/>
            <person name="Armisen D."/>
            <person name="Proux-Wera E."/>
            <person name="Oheigeartaigh S.S."/>
            <person name="Byrne K.P."/>
            <person name="Wolfe K.H."/>
        </authorList>
    </citation>
    <scope>NUCLEOTIDE SEQUENCE [LARGE SCALE GENOMIC DNA]</scope>
    <source>
        <strain evidence="20">ATCC 10662 / CBS 1146 / NBRC 0425 / NCYC 2629 / NRRL Y-866</strain>
    </source>
</reference>
<dbReference type="InterPro" id="IPR027417">
    <property type="entry name" value="P-loop_NTPase"/>
</dbReference>
<dbReference type="Pfam" id="PF05970">
    <property type="entry name" value="PIF1"/>
    <property type="match status" value="1"/>
</dbReference>
<dbReference type="InterPro" id="IPR003593">
    <property type="entry name" value="AAA+_ATPase"/>
</dbReference>
<dbReference type="GO" id="GO:0003697">
    <property type="term" value="F:single-stranded DNA binding"/>
    <property type="evidence" value="ECO:0007669"/>
    <property type="project" value="EnsemblFungi"/>
</dbReference>
<organism evidence="19 20">
    <name type="scientific">Torulaspora delbrueckii</name>
    <name type="common">Yeast</name>
    <name type="synonym">Candida colliculosa</name>
    <dbReference type="NCBI Taxonomy" id="4950"/>
    <lineage>
        <taxon>Eukaryota</taxon>
        <taxon>Fungi</taxon>
        <taxon>Dikarya</taxon>
        <taxon>Ascomycota</taxon>
        <taxon>Saccharomycotina</taxon>
        <taxon>Saccharomycetes</taxon>
        <taxon>Saccharomycetales</taxon>
        <taxon>Saccharomycetaceae</taxon>
        <taxon>Torulaspora</taxon>
    </lineage>
</organism>
<evidence type="ECO:0000256" key="9">
    <source>
        <dbReference type="ARBA" id="ARBA00023125"/>
    </source>
</evidence>
<dbReference type="SUPFAM" id="SSF52540">
    <property type="entry name" value="P-loop containing nucleoside triphosphate hydrolases"/>
    <property type="match status" value="2"/>
</dbReference>
<dbReference type="GO" id="GO:0000727">
    <property type="term" value="P:double-strand break repair via break-induced replication"/>
    <property type="evidence" value="ECO:0007669"/>
    <property type="project" value="EnsemblFungi"/>
</dbReference>